<comment type="caution">
    <text evidence="2">The sequence shown here is derived from an EMBL/GenBank/DDBJ whole genome shotgun (WGS) entry which is preliminary data.</text>
</comment>
<proteinExistence type="predicted"/>
<dbReference type="PANTHER" id="PTHR34818:SF1">
    <property type="entry name" value="PROTEIN BLI-3"/>
    <property type="match status" value="1"/>
</dbReference>
<feature type="domain" description="General stress protein FMN-binding split barrel" evidence="1">
    <location>
        <begin position="1"/>
        <end position="135"/>
    </location>
</feature>
<dbReference type="InterPro" id="IPR012349">
    <property type="entry name" value="Split_barrel_FMN-bd"/>
</dbReference>
<dbReference type="Proteomes" id="UP000659388">
    <property type="component" value="Unassembled WGS sequence"/>
</dbReference>
<sequence>MDKLKETIASIEVAMLATKTEEGDLVTRPMYTLHMDQKGYLWFFTSKDSPKMDDIEENNHVNVGYADVHSHTYASVSGTAICVDDEDLKSKLWNESHKAWYPKGVDDPNLCLLRVAVSSAEVWDNDTAKMISVLSKQPTT</sequence>
<dbReference type="Gene3D" id="2.30.110.10">
    <property type="entry name" value="Electron Transport, Fmn-binding Protein, Chain A"/>
    <property type="match status" value="1"/>
</dbReference>
<evidence type="ECO:0000313" key="2">
    <source>
        <dbReference type="EMBL" id="MBL3655450.1"/>
    </source>
</evidence>
<gene>
    <name evidence="2" type="ORF">JL102_04860</name>
</gene>
<keyword evidence="3" id="KW-1185">Reference proteome</keyword>
<dbReference type="PANTHER" id="PTHR34818">
    <property type="entry name" value="PROTEIN BLI-3"/>
    <property type="match status" value="1"/>
</dbReference>
<dbReference type="EMBL" id="JAESIY010000002">
    <property type="protein sequence ID" value="MBL3655450.1"/>
    <property type="molecule type" value="Genomic_DNA"/>
</dbReference>
<dbReference type="RefSeq" id="WP_202243120.1">
    <property type="nucleotide sequence ID" value="NZ_JAESIY010000002.1"/>
</dbReference>
<evidence type="ECO:0000313" key="3">
    <source>
        <dbReference type="Proteomes" id="UP000659388"/>
    </source>
</evidence>
<dbReference type="InterPro" id="IPR052917">
    <property type="entry name" value="Stress-Dev_Protein"/>
</dbReference>
<accession>A0A937JZN0</accession>
<evidence type="ECO:0000259" key="1">
    <source>
        <dbReference type="Pfam" id="PF16242"/>
    </source>
</evidence>
<dbReference type="Pfam" id="PF16242">
    <property type="entry name" value="Pyrid_ox_like"/>
    <property type="match status" value="1"/>
</dbReference>
<dbReference type="AlphaFoldDB" id="A0A937JZN0"/>
<protein>
    <submittedName>
        <fullName evidence="2">Pyridoxamine 5'-phosphate oxidase family protein</fullName>
    </submittedName>
</protein>
<reference evidence="2" key="1">
    <citation type="submission" date="2021-01" db="EMBL/GenBank/DDBJ databases">
        <title>Fulvivirga kasyanovii gen. nov., sp nov., a novel member of the phylum Bacteroidetes isolated from seawater in a mussel farm.</title>
        <authorList>
            <person name="Zhao L.-H."/>
            <person name="Wang Z.-J."/>
        </authorList>
    </citation>
    <scope>NUCLEOTIDE SEQUENCE</scope>
    <source>
        <strain evidence="2">2943</strain>
    </source>
</reference>
<dbReference type="InterPro" id="IPR038725">
    <property type="entry name" value="YdaG_split_barrel_FMN-bd"/>
</dbReference>
<organism evidence="2 3">
    <name type="scientific">Fulvivirga sediminis</name>
    <dbReference type="NCBI Taxonomy" id="2803949"/>
    <lineage>
        <taxon>Bacteria</taxon>
        <taxon>Pseudomonadati</taxon>
        <taxon>Bacteroidota</taxon>
        <taxon>Cytophagia</taxon>
        <taxon>Cytophagales</taxon>
        <taxon>Fulvivirgaceae</taxon>
        <taxon>Fulvivirga</taxon>
    </lineage>
</organism>
<dbReference type="SUPFAM" id="SSF50475">
    <property type="entry name" value="FMN-binding split barrel"/>
    <property type="match status" value="1"/>
</dbReference>
<name>A0A937JZN0_9BACT</name>